<dbReference type="InterPro" id="IPR036628">
    <property type="entry name" value="Clp_N_dom_sf"/>
</dbReference>
<dbReference type="SMART" id="SM00382">
    <property type="entry name" value="AAA"/>
    <property type="match status" value="1"/>
</dbReference>
<dbReference type="InterPro" id="IPR027417">
    <property type="entry name" value="P-loop_NTPase"/>
</dbReference>
<dbReference type="InterPro" id="IPR050130">
    <property type="entry name" value="ClpA_ClpB"/>
</dbReference>
<feature type="domain" description="AAA+ ATPase" evidence="3">
    <location>
        <begin position="366"/>
        <end position="547"/>
    </location>
</feature>
<organism evidence="4 5">
    <name type="scientific">Pseudonocardia adelaidensis</name>
    <dbReference type="NCBI Taxonomy" id="648754"/>
    <lineage>
        <taxon>Bacteria</taxon>
        <taxon>Bacillati</taxon>
        <taxon>Actinomycetota</taxon>
        <taxon>Actinomycetes</taxon>
        <taxon>Pseudonocardiales</taxon>
        <taxon>Pseudonocardiaceae</taxon>
        <taxon>Pseudonocardia</taxon>
    </lineage>
</organism>
<accession>A0ABP9NEV6</accession>
<dbReference type="Gene3D" id="1.10.1780.10">
    <property type="entry name" value="Clp, N-terminal domain"/>
    <property type="match status" value="2"/>
</dbReference>
<comment type="caution">
    <text evidence="4">The sequence shown here is derived from an EMBL/GenBank/DDBJ whole genome shotgun (WGS) entry which is preliminary data.</text>
</comment>
<dbReference type="RefSeq" id="WP_345603808.1">
    <property type="nucleotide sequence ID" value="NZ_BAABJO010000004.1"/>
</dbReference>
<dbReference type="EMBL" id="BAABJO010000004">
    <property type="protein sequence ID" value="GAA5114671.1"/>
    <property type="molecule type" value="Genomic_DNA"/>
</dbReference>
<dbReference type="InterPro" id="IPR003593">
    <property type="entry name" value="AAA+_ATPase"/>
</dbReference>
<evidence type="ECO:0000313" key="4">
    <source>
        <dbReference type="EMBL" id="GAA5114671.1"/>
    </source>
</evidence>
<keyword evidence="1" id="KW-0547">Nucleotide-binding</keyword>
<dbReference type="InterPro" id="IPR001270">
    <property type="entry name" value="ClpA/B"/>
</dbReference>
<dbReference type="Proteomes" id="UP001500804">
    <property type="component" value="Unassembled WGS sequence"/>
</dbReference>
<dbReference type="Pfam" id="PF07724">
    <property type="entry name" value="AAA_2"/>
    <property type="match status" value="1"/>
</dbReference>
<protein>
    <recommendedName>
        <fullName evidence="3">AAA+ ATPase domain-containing protein</fullName>
    </recommendedName>
</protein>
<evidence type="ECO:0000256" key="1">
    <source>
        <dbReference type="ARBA" id="ARBA00022741"/>
    </source>
</evidence>
<dbReference type="SUPFAM" id="SSF81923">
    <property type="entry name" value="Double Clp-N motif"/>
    <property type="match status" value="1"/>
</dbReference>
<name>A0ABP9NEV6_9PSEU</name>
<evidence type="ECO:0000313" key="5">
    <source>
        <dbReference type="Proteomes" id="UP001500804"/>
    </source>
</evidence>
<dbReference type="PANTHER" id="PTHR11638">
    <property type="entry name" value="ATP-DEPENDENT CLP PROTEASE"/>
    <property type="match status" value="1"/>
</dbReference>
<evidence type="ECO:0000256" key="2">
    <source>
        <dbReference type="ARBA" id="ARBA00022840"/>
    </source>
</evidence>
<dbReference type="SUPFAM" id="SSF52540">
    <property type="entry name" value="P-loop containing nucleoside triphosphate hydrolases"/>
    <property type="match status" value="1"/>
</dbReference>
<reference evidence="5" key="1">
    <citation type="journal article" date="2019" name="Int. J. Syst. Evol. Microbiol.">
        <title>The Global Catalogue of Microorganisms (GCM) 10K type strain sequencing project: providing services to taxonomists for standard genome sequencing and annotation.</title>
        <authorList>
            <consortium name="The Broad Institute Genomics Platform"/>
            <consortium name="The Broad Institute Genome Sequencing Center for Infectious Disease"/>
            <person name="Wu L."/>
            <person name="Ma J."/>
        </authorList>
    </citation>
    <scope>NUCLEOTIDE SEQUENCE [LARGE SCALE GENOMIC DNA]</scope>
    <source>
        <strain evidence="5">JCM 18302</strain>
    </source>
</reference>
<evidence type="ECO:0000259" key="3">
    <source>
        <dbReference type="SMART" id="SM00382"/>
    </source>
</evidence>
<keyword evidence="2" id="KW-0067">ATP-binding</keyword>
<sequence>MRTDGPIPPDRLDSALRSATSDLGTVVAAAMEAGAPRIEPSHFLTALARIPGSLTARLFAGARIPVDVFVAAMRNEAPAAAAVAVELTSDTAAPATRNLIAVLAGHDGLLDESAVLAAALTHLEPAAREVLEHHGGADLDEWRAVAERGPVTPASVWRPDGRVSETAFTPAAARVLESVTTEAAALGIRSLSTLLLTHALAIPEQGLLAQGAVHVRFDLRDLRARLLMLLRGDGRRGTAPERVTRDSVAPAFRLALEQAARGAAARGSAVVAERDLLEALIGAPGSPVTGILRASGVDVPALKRFAAEIYAEPEIEPEPAPESVSDALERFQRQLIGQPAVAARLLPKVELIKRAARRGFRVGDRPLATFLFCGPSGTGKTMTARLIAEAVYGSTDDLIMFEMGQYNSRHAINNFIGAPPGYVGFGEGKLTNGLARTPRCVLLFDEVEKADRLVLDALLRLLDEGRVTDPAGPVRDGREAVVVLTSNLGARWFAALGRRTSGVGGTPSGLRGELAEKLGNGVPPDEEDEAEVSRQLRNELEQFLRPEFLNRIDETILFAPFTQDDLRDIAEATLQRRAADIHAELGVKLEWSRDVPEHVVDQAVTTRVDEAARGVVRCADVVLGLLLRFLDEAEDRGEQPAAVRVVVRDGGLAVITADG</sequence>
<dbReference type="PANTHER" id="PTHR11638:SF18">
    <property type="entry name" value="HEAT SHOCK PROTEIN 104"/>
    <property type="match status" value="1"/>
</dbReference>
<keyword evidence="5" id="KW-1185">Reference proteome</keyword>
<dbReference type="PRINTS" id="PR00300">
    <property type="entry name" value="CLPPROTEASEA"/>
</dbReference>
<dbReference type="Gene3D" id="3.40.50.300">
    <property type="entry name" value="P-loop containing nucleotide triphosphate hydrolases"/>
    <property type="match status" value="1"/>
</dbReference>
<dbReference type="InterPro" id="IPR003959">
    <property type="entry name" value="ATPase_AAA_core"/>
</dbReference>
<gene>
    <name evidence="4" type="ORF">GCM10023320_12290</name>
</gene>
<proteinExistence type="predicted"/>